<keyword evidence="5" id="KW-0413">Isomerase</keyword>
<dbReference type="InterPro" id="IPR014016">
    <property type="entry name" value="UvrD-like_ATP-bd"/>
</dbReference>
<dbReference type="Pfam" id="PF00580">
    <property type="entry name" value="UvrD-helicase"/>
    <property type="match status" value="1"/>
</dbReference>
<dbReference type="SUPFAM" id="SSF52540">
    <property type="entry name" value="P-loop containing nucleoside triphosphate hydrolases"/>
    <property type="match status" value="1"/>
</dbReference>
<evidence type="ECO:0000313" key="13">
    <source>
        <dbReference type="Proteomes" id="UP000009374"/>
    </source>
</evidence>
<evidence type="ECO:0000256" key="7">
    <source>
        <dbReference type="ARBA" id="ARBA00034808"/>
    </source>
</evidence>
<comment type="catalytic activity">
    <reaction evidence="9">
        <text>ATP + H2O = ADP + phosphate + H(+)</text>
        <dbReference type="Rhea" id="RHEA:13065"/>
        <dbReference type="ChEBI" id="CHEBI:15377"/>
        <dbReference type="ChEBI" id="CHEBI:15378"/>
        <dbReference type="ChEBI" id="CHEBI:30616"/>
        <dbReference type="ChEBI" id="CHEBI:43474"/>
        <dbReference type="ChEBI" id="CHEBI:456216"/>
        <dbReference type="EC" id="5.6.2.4"/>
    </reaction>
</comment>
<keyword evidence="2" id="KW-0378">Hydrolase</keyword>
<evidence type="ECO:0000256" key="4">
    <source>
        <dbReference type="ARBA" id="ARBA00022840"/>
    </source>
</evidence>
<dbReference type="Pfam" id="PF13361">
    <property type="entry name" value="UvrD_C"/>
    <property type="match status" value="1"/>
</dbReference>
<dbReference type="PANTHER" id="PTHR11070:SF2">
    <property type="entry name" value="ATP-DEPENDENT DNA HELICASE SRS2"/>
    <property type="match status" value="1"/>
</dbReference>
<keyword evidence="1" id="KW-0547">Nucleotide-binding</keyword>
<dbReference type="EMBL" id="GG693852">
    <property type="protein sequence ID" value="EES53879.1"/>
    <property type="molecule type" value="Genomic_DNA"/>
</dbReference>
<dbReference type="EC" id="5.6.2.4" evidence="7"/>
<evidence type="ECO:0000256" key="6">
    <source>
        <dbReference type="ARBA" id="ARBA00034617"/>
    </source>
</evidence>
<evidence type="ECO:0000313" key="12">
    <source>
        <dbReference type="EMBL" id="EES53879.1"/>
    </source>
</evidence>
<comment type="catalytic activity">
    <reaction evidence="6">
        <text>Couples ATP hydrolysis with the unwinding of duplex DNA by translocating in the 3'-5' direction.</text>
        <dbReference type="EC" id="5.6.2.4"/>
    </reaction>
</comment>
<evidence type="ECO:0000259" key="10">
    <source>
        <dbReference type="Pfam" id="PF00580"/>
    </source>
</evidence>
<dbReference type="GO" id="GO:0000725">
    <property type="term" value="P:recombinational repair"/>
    <property type="evidence" value="ECO:0007669"/>
    <property type="project" value="TreeGrafter"/>
</dbReference>
<evidence type="ECO:0000256" key="3">
    <source>
        <dbReference type="ARBA" id="ARBA00022806"/>
    </source>
</evidence>
<reference evidence="12 13" key="1">
    <citation type="journal article" date="2009" name="Appl. Environ. Microbiol.">
        <title>Community genomic and proteomic analyses of chemoautotrophic iron-oxidizing "Leptospirillum rubarum" (Group II) and "Leptospirillum ferrodiazotrophum" (Group III) bacteria in acid mine drainage biofilms.</title>
        <authorList>
            <person name="Goltsman D.S."/>
            <person name="Denef V.J."/>
            <person name="Singer S.W."/>
            <person name="VerBerkmoes N.C."/>
            <person name="Lefsrud M."/>
            <person name="Mueller R.S."/>
            <person name="Dick G.J."/>
            <person name="Sun C.L."/>
            <person name="Wheeler K.E."/>
            <person name="Zemla A."/>
            <person name="Baker B.J."/>
            <person name="Hauser L."/>
            <person name="Land M."/>
            <person name="Shah M.B."/>
            <person name="Thelen M.P."/>
            <person name="Hettich R.L."/>
            <person name="Banfield J.F."/>
        </authorList>
    </citation>
    <scope>NUCLEOTIDE SEQUENCE [LARGE SCALE GENOMIC DNA]</scope>
</reference>
<dbReference type="GO" id="GO:0005524">
    <property type="term" value="F:ATP binding"/>
    <property type="evidence" value="ECO:0007669"/>
    <property type="project" value="UniProtKB-KW"/>
</dbReference>
<dbReference type="AlphaFoldDB" id="C6HTV1"/>
<keyword evidence="3 12" id="KW-0347">Helicase</keyword>
<evidence type="ECO:0000256" key="1">
    <source>
        <dbReference type="ARBA" id="ARBA00022741"/>
    </source>
</evidence>
<evidence type="ECO:0000256" key="8">
    <source>
        <dbReference type="ARBA" id="ARBA00034923"/>
    </source>
</evidence>
<feature type="domain" description="UvrD-like helicase C-terminal" evidence="11">
    <location>
        <begin position="214"/>
        <end position="349"/>
    </location>
</feature>
<dbReference type="Proteomes" id="UP000009374">
    <property type="component" value="Unassembled WGS sequence"/>
</dbReference>
<dbReference type="InterPro" id="IPR000212">
    <property type="entry name" value="DNA_helicase_UvrD/REP"/>
</dbReference>
<dbReference type="GO" id="GO:0016887">
    <property type="term" value="F:ATP hydrolysis activity"/>
    <property type="evidence" value="ECO:0007669"/>
    <property type="project" value="RHEA"/>
</dbReference>
<evidence type="ECO:0000256" key="2">
    <source>
        <dbReference type="ARBA" id="ARBA00022801"/>
    </source>
</evidence>
<proteinExistence type="predicted"/>
<gene>
    <name evidence="12" type="ORF">UBAL3_44810017</name>
</gene>
<feature type="domain" description="UvrD-like helicase ATP-binding" evidence="10">
    <location>
        <begin position="86"/>
        <end position="134"/>
    </location>
</feature>
<sequence>MEKLKKQKVKDLAEGDPQAAASCDNRIAEYFEAGESLRKEILGNAKILWTEMNKSPGEGKLPITHDVYLKRYVEGVAEGKFSLPSVQFVILDEAQDSNSVTIKLLNAFRDNGAQSIVVGDHYQQIYEWRGTENSMKKILESPGVSSATLSQSFRFGEEIATFVNAYMTRYLNEDFRIRGNPTIGSRVGETARPDAIICRTNAGCLEALYREQGSGRRVYVPKGKEIARMIEDIEALRENKRPKTSAFQVFRDYEELEEFSETEEGKQISMLIKMIDKYEGENLQRTLARAGECRVAPGDVTITTGHGSKGLEWNKVSLWEDFPSEDKLSKNEEEQRLGYVAMTRAKHLLDPFLWSLFSETVDVGI</sequence>
<evidence type="ECO:0000256" key="5">
    <source>
        <dbReference type="ARBA" id="ARBA00023235"/>
    </source>
</evidence>
<dbReference type="GO" id="GO:0003677">
    <property type="term" value="F:DNA binding"/>
    <property type="evidence" value="ECO:0007669"/>
    <property type="project" value="InterPro"/>
</dbReference>
<dbReference type="InterPro" id="IPR014017">
    <property type="entry name" value="DNA_helicase_UvrD-like_C"/>
</dbReference>
<evidence type="ECO:0000259" key="11">
    <source>
        <dbReference type="Pfam" id="PF13361"/>
    </source>
</evidence>
<protein>
    <recommendedName>
        <fullName evidence="7">DNA 3'-5' helicase</fullName>
        <ecNumber evidence="7">5.6.2.4</ecNumber>
    </recommendedName>
    <alternativeName>
        <fullName evidence="8">DNA 3'-5' helicase II</fullName>
    </alternativeName>
</protein>
<dbReference type="PANTHER" id="PTHR11070">
    <property type="entry name" value="UVRD / RECB / PCRA DNA HELICASE FAMILY MEMBER"/>
    <property type="match status" value="1"/>
</dbReference>
<name>C6HTV1_9BACT</name>
<keyword evidence="13" id="KW-1185">Reference proteome</keyword>
<dbReference type="InterPro" id="IPR027417">
    <property type="entry name" value="P-loop_NTPase"/>
</dbReference>
<dbReference type="Gene3D" id="3.40.50.300">
    <property type="entry name" value="P-loop containing nucleotide triphosphate hydrolases"/>
    <property type="match status" value="2"/>
</dbReference>
<dbReference type="GO" id="GO:0043138">
    <property type="term" value="F:3'-5' DNA helicase activity"/>
    <property type="evidence" value="ECO:0007669"/>
    <property type="project" value="UniProtKB-EC"/>
</dbReference>
<organism evidence="12 13">
    <name type="scientific">Leptospirillum ferrodiazotrophum</name>
    <dbReference type="NCBI Taxonomy" id="412449"/>
    <lineage>
        <taxon>Bacteria</taxon>
        <taxon>Pseudomonadati</taxon>
        <taxon>Nitrospirota</taxon>
        <taxon>Nitrospiria</taxon>
        <taxon>Nitrospirales</taxon>
        <taxon>Nitrospiraceae</taxon>
        <taxon>Leptospirillum</taxon>
    </lineage>
</organism>
<evidence type="ECO:0000256" key="9">
    <source>
        <dbReference type="ARBA" id="ARBA00048988"/>
    </source>
</evidence>
<keyword evidence="4" id="KW-0067">ATP-binding</keyword>
<accession>C6HTV1</accession>